<reference evidence="9" key="1">
    <citation type="submission" date="2022-10" db="EMBL/GenBank/DDBJ databases">
        <title>Tapping the CABI collections for fungal endophytes: first genome assemblies for Collariella, Neodidymelliopsis, Ascochyta clinopodiicola, Didymella pomorum, Didymosphaeria variabile, Neocosmospora piperis and Neocucurbitaria cava.</title>
        <authorList>
            <person name="Hill R."/>
        </authorList>
    </citation>
    <scope>NUCLEOTIDE SEQUENCE</scope>
    <source>
        <strain evidence="9">IMI 355082</strain>
    </source>
</reference>
<dbReference type="AlphaFoldDB" id="A0A9W9CTE0"/>
<dbReference type="OrthoDB" id="3039123at2759"/>
<keyword evidence="5 8" id="KW-0378">Hydrolase</keyword>
<comment type="similarity">
    <text evidence="1 8">Belongs to the tannase family.</text>
</comment>
<dbReference type="PANTHER" id="PTHR33938:SF8">
    <property type="entry name" value="CARBOXYLIC ESTER HYDROLASE"/>
    <property type="match status" value="1"/>
</dbReference>
<keyword evidence="4" id="KW-0732">Signal</keyword>
<evidence type="ECO:0000256" key="1">
    <source>
        <dbReference type="ARBA" id="ARBA00006249"/>
    </source>
</evidence>
<evidence type="ECO:0000313" key="9">
    <source>
        <dbReference type="EMBL" id="KAJ4386129.1"/>
    </source>
</evidence>
<dbReference type="PANTHER" id="PTHR33938">
    <property type="entry name" value="FERULOYL ESTERASE B-RELATED"/>
    <property type="match status" value="1"/>
</dbReference>
<evidence type="ECO:0000256" key="8">
    <source>
        <dbReference type="RuleBase" id="RU361238"/>
    </source>
</evidence>
<keyword evidence="6" id="KW-0106">Calcium</keyword>
<keyword evidence="7" id="KW-1015">Disulfide bond</keyword>
<sequence>MILVLLLSVGAVLAANSQNNDRRQTPATSCATLKAPTIPNATVVSIQAAERRNFTAPSGGMGAFGAAPLPPLNFCDVNVTLTHGTANDSVRVEVWMPLTGWNGRFQGTGGGGFIPGTFGSTLAPQVAAGFSAASTDAGLHPASFDGSGIVFNDQLMTNFAFLSVHEMALVGKAVSQQFYGTAPKFSYWNGCSTGGRQGYMEAQSFPEDFDGILAAAPAINWGKFCPAEFWPFQVQTEANEFVPACVLTGLTQANIQACDALDGGMDGLISDPSVCRFDANTIIGKTVPCNSTTVTVSANQASIYNKIISGPVDNNGTRLWFGVEPGTNFNSLAATTPFNLGSTWLDTFVGNRAQLGGQLSRNNTLSAQTYSSLFEESIASKFGKMLATDNANLTQLKSTGHKLLSWHGLADTIIMPQGTFDYRQRVETMMGGAAAVDQFYRLFVAPGVGHCGGGGPSPNTATALNVLINWVENGVAPETLPANITTRNVTVSRNLCRFPLVAHFNGTGDLNSAAGWTCIPSQGQLASPPAVPAGASATGPLMLGWVASAILVAGWLVI</sequence>
<dbReference type="GO" id="GO:0046872">
    <property type="term" value="F:metal ion binding"/>
    <property type="evidence" value="ECO:0007669"/>
    <property type="project" value="UniProtKB-KW"/>
</dbReference>
<accession>A0A9W9CTE0</accession>
<organism evidence="9 10">
    <name type="scientific">Gnomoniopsis smithogilvyi</name>
    <dbReference type="NCBI Taxonomy" id="1191159"/>
    <lineage>
        <taxon>Eukaryota</taxon>
        <taxon>Fungi</taxon>
        <taxon>Dikarya</taxon>
        <taxon>Ascomycota</taxon>
        <taxon>Pezizomycotina</taxon>
        <taxon>Sordariomycetes</taxon>
        <taxon>Sordariomycetidae</taxon>
        <taxon>Diaporthales</taxon>
        <taxon>Gnomoniaceae</taxon>
        <taxon>Gnomoniopsis</taxon>
    </lineage>
</organism>
<dbReference type="EC" id="3.1.1.-" evidence="8"/>
<evidence type="ECO:0000256" key="6">
    <source>
        <dbReference type="ARBA" id="ARBA00022837"/>
    </source>
</evidence>
<gene>
    <name evidence="9" type="ORF">N0V93_009021</name>
</gene>
<dbReference type="Pfam" id="PF07519">
    <property type="entry name" value="Tannase"/>
    <property type="match status" value="1"/>
</dbReference>
<evidence type="ECO:0000256" key="3">
    <source>
        <dbReference type="ARBA" id="ARBA00022723"/>
    </source>
</evidence>
<dbReference type="InterPro" id="IPR029058">
    <property type="entry name" value="AB_hydrolase_fold"/>
</dbReference>
<proteinExistence type="inferred from homology"/>
<evidence type="ECO:0000256" key="4">
    <source>
        <dbReference type="ARBA" id="ARBA00022729"/>
    </source>
</evidence>
<evidence type="ECO:0000256" key="2">
    <source>
        <dbReference type="ARBA" id="ARBA00022487"/>
    </source>
</evidence>
<dbReference type="SUPFAM" id="SSF53474">
    <property type="entry name" value="alpha/beta-Hydrolases"/>
    <property type="match status" value="1"/>
</dbReference>
<comment type="caution">
    <text evidence="9">The sequence shown here is derived from an EMBL/GenBank/DDBJ whole genome shotgun (WGS) entry which is preliminary data.</text>
</comment>
<evidence type="ECO:0000256" key="5">
    <source>
        <dbReference type="ARBA" id="ARBA00022801"/>
    </source>
</evidence>
<dbReference type="GO" id="GO:0030600">
    <property type="term" value="F:feruloyl esterase activity"/>
    <property type="evidence" value="ECO:0007669"/>
    <property type="project" value="UniProtKB-ARBA"/>
</dbReference>
<keyword evidence="3" id="KW-0479">Metal-binding</keyword>
<evidence type="ECO:0000313" key="10">
    <source>
        <dbReference type="Proteomes" id="UP001140453"/>
    </source>
</evidence>
<evidence type="ECO:0000256" key="7">
    <source>
        <dbReference type="ARBA" id="ARBA00023157"/>
    </source>
</evidence>
<dbReference type="Proteomes" id="UP001140453">
    <property type="component" value="Unassembled WGS sequence"/>
</dbReference>
<keyword evidence="10" id="KW-1185">Reference proteome</keyword>
<name>A0A9W9CTE0_9PEZI</name>
<keyword evidence="2" id="KW-0719">Serine esterase</keyword>
<dbReference type="EMBL" id="JAPEVB010000006">
    <property type="protein sequence ID" value="KAJ4386129.1"/>
    <property type="molecule type" value="Genomic_DNA"/>
</dbReference>
<protein>
    <recommendedName>
        <fullName evidence="8">Carboxylic ester hydrolase</fullName>
        <ecNumber evidence="8">3.1.1.-</ecNumber>
    </recommendedName>
</protein>
<dbReference type="InterPro" id="IPR011118">
    <property type="entry name" value="Tannase/feruloyl_esterase"/>
</dbReference>